<evidence type="ECO:0000313" key="2">
    <source>
        <dbReference type="Proteomes" id="UP000024635"/>
    </source>
</evidence>
<dbReference type="EMBL" id="JARK01001407">
    <property type="protein sequence ID" value="EYC07249.1"/>
    <property type="molecule type" value="Genomic_DNA"/>
</dbReference>
<evidence type="ECO:0000313" key="1">
    <source>
        <dbReference type="EMBL" id="EYC07249.1"/>
    </source>
</evidence>
<keyword evidence="2" id="KW-1185">Reference proteome</keyword>
<sequence length="67" mass="7548">MLTPCRDDDVVADDAVEVMVVDDEVMVVDDDVSSCLSFTETMQASYCPVNMVICLFYMVTFPKDVFH</sequence>
<dbReference type="AlphaFoldDB" id="A0A016TW26"/>
<name>A0A016TW26_9BILA</name>
<gene>
    <name evidence="1" type="primary">Acey_s0071.g549</name>
    <name evidence="1" type="ORF">Y032_0071g549</name>
</gene>
<reference evidence="2" key="1">
    <citation type="journal article" date="2015" name="Nat. Genet.">
        <title>The genome and transcriptome of the zoonotic hookworm Ancylostoma ceylanicum identify infection-specific gene families.</title>
        <authorList>
            <person name="Schwarz E.M."/>
            <person name="Hu Y."/>
            <person name="Antoshechkin I."/>
            <person name="Miller M.M."/>
            <person name="Sternberg P.W."/>
            <person name="Aroian R.V."/>
        </authorList>
    </citation>
    <scope>NUCLEOTIDE SEQUENCE</scope>
    <source>
        <strain evidence="2">HY135</strain>
    </source>
</reference>
<comment type="caution">
    <text evidence="1">The sequence shown here is derived from an EMBL/GenBank/DDBJ whole genome shotgun (WGS) entry which is preliminary data.</text>
</comment>
<protein>
    <submittedName>
        <fullName evidence="1">Uncharacterized protein</fullName>
    </submittedName>
</protein>
<accession>A0A016TW26</accession>
<proteinExistence type="predicted"/>
<dbReference type="Proteomes" id="UP000024635">
    <property type="component" value="Unassembled WGS sequence"/>
</dbReference>
<organism evidence="1 2">
    <name type="scientific">Ancylostoma ceylanicum</name>
    <dbReference type="NCBI Taxonomy" id="53326"/>
    <lineage>
        <taxon>Eukaryota</taxon>
        <taxon>Metazoa</taxon>
        <taxon>Ecdysozoa</taxon>
        <taxon>Nematoda</taxon>
        <taxon>Chromadorea</taxon>
        <taxon>Rhabditida</taxon>
        <taxon>Rhabditina</taxon>
        <taxon>Rhabditomorpha</taxon>
        <taxon>Strongyloidea</taxon>
        <taxon>Ancylostomatidae</taxon>
        <taxon>Ancylostomatinae</taxon>
        <taxon>Ancylostoma</taxon>
    </lineage>
</organism>